<protein>
    <recommendedName>
        <fullName evidence="4">Lysin B</fullName>
    </recommendedName>
</protein>
<evidence type="ECO:0000313" key="2">
    <source>
        <dbReference type="EMBL" id="MBF6297277.1"/>
    </source>
</evidence>
<dbReference type="Proteomes" id="UP000702209">
    <property type="component" value="Unassembled WGS sequence"/>
</dbReference>
<evidence type="ECO:0008006" key="4">
    <source>
        <dbReference type="Google" id="ProtNLM"/>
    </source>
</evidence>
<proteinExistence type="predicted"/>
<accession>A0ABS0CKZ5</accession>
<name>A0ABS0CKZ5_9NOCA</name>
<organism evidence="2 3">
    <name type="scientific">Nocardia amamiensis</name>
    <dbReference type="NCBI Taxonomy" id="404578"/>
    <lineage>
        <taxon>Bacteria</taxon>
        <taxon>Bacillati</taxon>
        <taxon>Actinomycetota</taxon>
        <taxon>Actinomycetes</taxon>
        <taxon>Mycobacteriales</taxon>
        <taxon>Nocardiaceae</taxon>
        <taxon>Nocardia</taxon>
    </lineage>
</organism>
<keyword evidence="3" id="KW-1185">Reference proteome</keyword>
<dbReference type="InterPro" id="IPR029058">
    <property type="entry name" value="AB_hydrolase_fold"/>
</dbReference>
<gene>
    <name evidence="2" type="ORF">IU459_06925</name>
</gene>
<sequence>MIDIVTLRGTGEPRNSDGTPAGMLHEVAKLLDTDKFSCFEPEWPASVGPVPVGPAPNVWGPSLDTSVRLGTAAGVKAIQDSPNVCGLLSYSLGGICASRILEGVRSGKYKNIDGTPLEIAFAVNIANPVRRAGESVGNLCPAATFGLHGQRGAWPASVAVREYANPGDIITAAPKDSPLRIIGVGISPFSFVEGARIGNVAPLIFAELLEILQRDPIGNLDRYSAAVRGVIGYLTPWPHGQHVLYATHKMPGTKVLWTTHAAEYINATY</sequence>
<dbReference type="EMBL" id="JADLQX010000004">
    <property type="protein sequence ID" value="MBF6297277.1"/>
    <property type="molecule type" value="Genomic_DNA"/>
</dbReference>
<reference evidence="2 3" key="1">
    <citation type="submission" date="2020-10" db="EMBL/GenBank/DDBJ databases">
        <title>Identification of Nocardia species via Next-generation sequencing and recognition of intraspecies genetic diversity.</title>
        <authorList>
            <person name="Li P."/>
            <person name="Li P."/>
            <person name="Lu B."/>
        </authorList>
    </citation>
    <scope>NUCLEOTIDE SEQUENCE [LARGE SCALE GENOMIC DNA]</scope>
    <source>
        <strain evidence="2 3">BJ06-0157</strain>
    </source>
</reference>
<feature type="region of interest" description="Disordered" evidence="1">
    <location>
        <begin position="1"/>
        <end position="21"/>
    </location>
</feature>
<evidence type="ECO:0000256" key="1">
    <source>
        <dbReference type="SAM" id="MobiDB-lite"/>
    </source>
</evidence>
<comment type="caution">
    <text evidence="2">The sequence shown here is derived from an EMBL/GenBank/DDBJ whole genome shotgun (WGS) entry which is preliminary data.</text>
</comment>
<evidence type="ECO:0000313" key="3">
    <source>
        <dbReference type="Proteomes" id="UP000702209"/>
    </source>
</evidence>
<dbReference type="Gene3D" id="3.40.50.1820">
    <property type="entry name" value="alpha/beta hydrolase"/>
    <property type="match status" value="1"/>
</dbReference>
<dbReference type="RefSeq" id="WP_195128641.1">
    <property type="nucleotide sequence ID" value="NZ_JADLQX010000004.1"/>
</dbReference>